<keyword evidence="17 40" id="KW-0560">Oxidoreductase</keyword>
<comment type="catalytic activity">
    <reaction evidence="35">
        <text>decanal + NAD(+) + H2O = decanoate + NADH + 2 H(+)</text>
        <dbReference type="Rhea" id="RHEA:44104"/>
        <dbReference type="ChEBI" id="CHEBI:15377"/>
        <dbReference type="ChEBI" id="CHEBI:15378"/>
        <dbReference type="ChEBI" id="CHEBI:27689"/>
        <dbReference type="ChEBI" id="CHEBI:31457"/>
        <dbReference type="ChEBI" id="CHEBI:57540"/>
        <dbReference type="ChEBI" id="CHEBI:57945"/>
    </reaction>
</comment>
<dbReference type="SMART" id="SM00061">
    <property type="entry name" value="MATH"/>
    <property type="match status" value="1"/>
</dbReference>
<keyword evidence="19" id="KW-0443">Lipid metabolism</keyword>
<dbReference type="GO" id="GO:0006081">
    <property type="term" value="P:aldehyde metabolic process"/>
    <property type="evidence" value="ECO:0007669"/>
    <property type="project" value="InterPro"/>
</dbReference>
<evidence type="ECO:0000256" key="36">
    <source>
        <dbReference type="ARBA" id="ARBA00049148"/>
    </source>
</evidence>
<evidence type="ECO:0000256" key="24">
    <source>
        <dbReference type="ARBA" id="ARBA00042336"/>
    </source>
</evidence>
<accession>A0A3N0YYS0</accession>
<dbReference type="InterPro" id="IPR008974">
    <property type="entry name" value="TRAF-like"/>
</dbReference>
<evidence type="ECO:0000256" key="37">
    <source>
        <dbReference type="ARBA" id="ARBA00049194"/>
    </source>
</evidence>
<dbReference type="EC" id="1.2.1.3" evidence="21"/>
<dbReference type="PROSITE" id="PS50144">
    <property type="entry name" value="MATH"/>
    <property type="match status" value="1"/>
</dbReference>
<evidence type="ECO:0000256" key="10">
    <source>
        <dbReference type="ARBA" id="ARBA00022737"/>
    </source>
</evidence>
<comment type="catalytic activity">
    <reaction evidence="25">
        <text>2,6,10,14-tetramethylpentadecanal + NAD(+) + H2O = 2,6,10,14-tetramethylpentadecanoate + NADH + 2 H(+)</text>
        <dbReference type="Rhea" id="RHEA:44016"/>
        <dbReference type="ChEBI" id="CHEBI:15377"/>
        <dbReference type="ChEBI" id="CHEBI:15378"/>
        <dbReference type="ChEBI" id="CHEBI:49189"/>
        <dbReference type="ChEBI" id="CHEBI:57540"/>
        <dbReference type="ChEBI" id="CHEBI:57945"/>
        <dbReference type="ChEBI" id="CHEBI:77268"/>
    </reaction>
</comment>
<dbReference type="GO" id="GO:0120553">
    <property type="term" value="F:farnesal dehydrogenase (NAD+) activity"/>
    <property type="evidence" value="ECO:0007669"/>
    <property type="project" value="UniProtKB-EC"/>
</dbReference>
<evidence type="ECO:0000256" key="22">
    <source>
        <dbReference type="ARBA" id="ARBA00039117"/>
    </source>
</evidence>
<dbReference type="CDD" id="cd07132">
    <property type="entry name" value="ALDH_F3AB"/>
    <property type="match status" value="1"/>
</dbReference>
<dbReference type="Gene3D" id="3.40.605.10">
    <property type="entry name" value="Aldehyde Dehydrogenase, Chain A, domain 1"/>
    <property type="match status" value="1"/>
</dbReference>
<comment type="catalytic activity">
    <reaction evidence="34">
        <text>a fatty aldehyde + NAD(+) + H2O = a fatty acid + NADH + 2 H(+)</text>
        <dbReference type="Rhea" id="RHEA:49832"/>
        <dbReference type="ChEBI" id="CHEBI:15377"/>
        <dbReference type="ChEBI" id="CHEBI:15378"/>
        <dbReference type="ChEBI" id="CHEBI:28868"/>
        <dbReference type="ChEBI" id="CHEBI:35746"/>
        <dbReference type="ChEBI" id="CHEBI:57540"/>
        <dbReference type="ChEBI" id="CHEBI:57945"/>
    </reaction>
</comment>
<evidence type="ECO:0000256" key="38">
    <source>
        <dbReference type="PROSITE-ProRule" id="PRU00207"/>
    </source>
</evidence>
<dbReference type="GO" id="GO:0008270">
    <property type="term" value="F:zinc ion binding"/>
    <property type="evidence" value="ECO:0007669"/>
    <property type="project" value="UniProtKB-KW"/>
</dbReference>
<evidence type="ECO:0000256" key="15">
    <source>
        <dbReference type="ARBA" id="ARBA00022848"/>
    </source>
</evidence>
<dbReference type="EC" id="1.2.1.94" evidence="22"/>
<evidence type="ECO:0000256" key="1">
    <source>
        <dbReference type="ARBA" id="ARBA00004131"/>
    </source>
</evidence>
<dbReference type="PROSITE" id="PS00070">
    <property type="entry name" value="ALDEHYDE_DEHYDR_CYS"/>
    <property type="match status" value="1"/>
</dbReference>
<evidence type="ECO:0000256" key="32">
    <source>
        <dbReference type="ARBA" id="ARBA00048806"/>
    </source>
</evidence>
<dbReference type="InterPro" id="IPR013083">
    <property type="entry name" value="Znf_RING/FYVE/PHD"/>
</dbReference>
<comment type="subunit">
    <text evidence="5">Homodimer.</text>
</comment>
<comment type="caution">
    <text evidence="43">The sequence shown here is derived from an EMBL/GenBank/DDBJ whole genome shotgun (WGS) entry which is preliminary data.</text>
</comment>
<keyword evidence="7" id="KW-0597">Phosphoprotein</keyword>
<comment type="catalytic activity">
    <reaction evidence="37">
        <text>an aldehyde + NAD(+) + H2O = a carboxylate + NADH + 2 H(+)</text>
        <dbReference type="Rhea" id="RHEA:16185"/>
        <dbReference type="ChEBI" id="CHEBI:15377"/>
        <dbReference type="ChEBI" id="CHEBI:15378"/>
        <dbReference type="ChEBI" id="CHEBI:17478"/>
        <dbReference type="ChEBI" id="CHEBI:29067"/>
        <dbReference type="ChEBI" id="CHEBI:57540"/>
        <dbReference type="ChEBI" id="CHEBI:57945"/>
        <dbReference type="EC" id="1.2.1.3"/>
    </reaction>
</comment>
<feature type="domain" description="TRAF-type" evidence="42">
    <location>
        <begin position="673"/>
        <end position="729"/>
    </location>
</feature>
<evidence type="ECO:0000256" key="35">
    <source>
        <dbReference type="ARBA" id="ARBA00048972"/>
    </source>
</evidence>
<evidence type="ECO:0000256" key="25">
    <source>
        <dbReference type="ARBA" id="ARBA00047498"/>
    </source>
</evidence>
<keyword evidence="13" id="KW-0276">Fatty acid metabolism</keyword>
<keyword evidence="6" id="KW-0963">Cytoplasm</keyword>
<gene>
    <name evidence="43" type="ORF">DPX16_15072</name>
</gene>
<feature type="zinc finger region" description="TRAF-type" evidence="38">
    <location>
        <begin position="618"/>
        <end position="671"/>
    </location>
</feature>
<name>A0A3N0YYS0_ANAGA</name>
<comment type="catalytic activity">
    <reaction evidence="28">
        <text>tetradecanal + NAD(+) + H2O = tetradecanoate + NADH + 2 H(+)</text>
        <dbReference type="Rhea" id="RHEA:44172"/>
        <dbReference type="ChEBI" id="CHEBI:15377"/>
        <dbReference type="ChEBI" id="CHEBI:15378"/>
        <dbReference type="ChEBI" id="CHEBI:30807"/>
        <dbReference type="ChEBI" id="CHEBI:57540"/>
        <dbReference type="ChEBI" id="CHEBI:57945"/>
        <dbReference type="ChEBI" id="CHEBI:84067"/>
    </reaction>
</comment>
<dbReference type="Pfam" id="PF02176">
    <property type="entry name" value="zf-TRAF"/>
    <property type="match status" value="2"/>
</dbReference>
<evidence type="ECO:0000313" key="44">
    <source>
        <dbReference type="Proteomes" id="UP000281406"/>
    </source>
</evidence>
<dbReference type="CDD" id="cd03781">
    <property type="entry name" value="MATH_TRAF4"/>
    <property type="match status" value="1"/>
</dbReference>
<evidence type="ECO:0000256" key="17">
    <source>
        <dbReference type="ARBA" id="ARBA00023002"/>
    </source>
</evidence>
<dbReference type="Gene3D" id="3.40.309.10">
    <property type="entry name" value="Aldehyde Dehydrogenase, Chain A, domain 2"/>
    <property type="match status" value="1"/>
</dbReference>
<keyword evidence="43" id="KW-0675">Receptor</keyword>
<dbReference type="FunFam" id="3.30.40.10:FF:000610">
    <property type="entry name" value="TNF receptor-associated factor"/>
    <property type="match status" value="1"/>
</dbReference>
<evidence type="ECO:0000259" key="41">
    <source>
        <dbReference type="PROSITE" id="PS50144"/>
    </source>
</evidence>
<keyword evidence="14 38" id="KW-0862">Zinc</keyword>
<evidence type="ECO:0000313" key="43">
    <source>
        <dbReference type="EMBL" id="ROL50828.1"/>
    </source>
</evidence>
<comment type="catalytic activity">
    <reaction evidence="29">
        <text>dodecanoate + NADH + 2 H(+) = dodecanal + NAD(+) + H2O</text>
        <dbReference type="Rhea" id="RHEA:44168"/>
        <dbReference type="ChEBI" id="CHEBI:15377"/>
        <dbReference type="ChEBI" id="CHEBI:15378"/>
        <dbReference type="ChEBI" id="CHEBI:18262"/>
        <dbReference type="ChEBI" id="CHEBI:27836"/>
        <dbReference type="ChEBI" id="CHEBI:57540"/>
        <dbReference type="ChEBI" id="CHEBI:57945"/>
    </reaction>
</comment>
<dbReference type="Gene3D" id="2.60.210.10">
    <property type="entry name" value="Apoptosis, Tumor Necrosis Factor Receptor Associated Protein 2, Chain A"/>
    <property type="match status" value="1"/>
</dbReference>
<comment type="subcellular location">
    <subcellularLocation>
        <location evidence="2">Cytoplasm</location>
    </subcellularLocation>
    <subcellularLocation>
        <location evidence="1">Endoplasmic reticulum membrane</location>
        <topology evidence="1">Single-pass membrane protein</topology>
        <orientation evidence="1">Cytoplasmic side</orientation>
    </subcellularLocation>
    <subcellularLocation>
        <location evidence="3">Microsome membrane</location>
    </subcellularLocation>
</comment>
<dbReference type="SUPFAM" id="SSF53720">
    <property type="entry name" value="ALDH-like"/>
    <property type="match status" value="1"/>
</dbReference>
<dbReference type="PROSITE" id="PS50145">
    <property type="entry name" value="ZF_TRAF"/>
    <property type="match status" value="3"/>
</dbReference>
<evidence type="ECO:0000256" key="31">
    <source>
        <dbReference type="ARBA" id="ARBA00048648"/>
    </source>
</evidence>
<dbReference type="GO" id="GO:0046330">
    <property type="term" value="P:positive regulation of JNK cascade"/>
    <property type="evidence" value="ECO:0007669"/>
    <property type="project" value="InterPro"/>
</dbReference>
<evidence type="ECO:0000256" key="29">
    <source>
        <dbReference type="ARBA" id="ARBA00048322"/>
    </source>
</evidence>
<dbReference type="InterPro" id="IPR016161">
    <property type="entry name" value="Ald_DH/histidinol_DH"/>
</dbReference>
<dbReference type="PANTHER" id="PTHR43570">
    <property type="entry name" value="ALDEHYDE DEHYDROGENASE"/>
    <property type="match status" value="1"/>
</dbReference>
<protein>
    <recommendedName>
        <fullName evidence="23">Aldehyde dehydrogenase family 3 member A2</fullName>
        <ecNumber evidence="21">1.2.1.3</ecNumber>
        <ecNumber evidence="22">1.2.1.94</ecNumber>
    </recommendedName>
    <alternativeName>
        <fullName evidence="24">Fatty aldehyde dehydrogenase</fullName>
    </alternativeName>
</protein>
<comment type="catalytic activity">
    <reaction evidence="26">
        <text>heptanal + NAD(+) + H2O = heptanoate + NADH + 2 H(+)</text>
        <dbReference type="Rhea" id="RHEA:44108"/>
        <dbReference type="ChEBI" id="CHEBI:15377"/>
        <dbReference type="ChEBI" id="CHEBI:15378"/>
        <dbReference type="ChEBI" id="CHEBI:32362"/>
        <dbReference type="ChEBI" id="CHEBI:34787"/>
        <dbReference type="ChEBI" id="CHEBI:57540"/>
        <dbReference type="ChEBI" id="CHEBI:57945"/>
    </reaction>
</comment>
<evidence type="ECO:0000256" key="7">
    <source>
        <dbReference type="ARBA" id="ARBA00022553"/>
    </source>
</evidence>
<feature type="zinc finger region" description="TRAF-type" evidence="38">
    <location>
        <begin position="564"/>
        <end position="617"/>
    </location>
</feature>
<comment type="catalytic activity">
    <reaction evidence="31">
        <text>octadecanal + NAD(+) + H2O = octadecanoate + NADH + 2 H(+)</text>
        <dbReference type="Rhea" id="RHEA:44020"/>
        <dbReference type="ChEBI" id="CHEBI:15377"/>
        <dbReference type="ChEBI" id="CHEBI:15378"/>
        <dbReference type="ChEBI" id="CHEBI:17034"/>
        <dbReference type="ChEBI" id="CHEBI:25629"/>
        <dbReference type="ChEBI" id="CHEBI:57540"/>
        <dbReference type="ChEBI" id="CHEBI:57945"/>
    </reaction>
</comment>
<evidence type="ECO:0000256" key="19">
    <source>
        <dbReference type="ARBA" id="ARBA00023098"/>
    </source>
</evidence>
<feature type="domain" description="TRAF-type" evidence="42">
    <location>
        <begin position="564"/>
        <end position="617"/>
    </location>
</feature>
<evidence type="ECO:0000256" key="3">
    <source>
        <dbReference type="ARBA" id="ARBA00004524"/>
    </source>
</evidence>
<feature type="active site" evidence="39">
    <location>
        <position position="210"/>
    </location>
</feature>
<dbReference type="GO" id="GO:0004028">
    <property type="term" value="F:3-chloroallyl aldehyde dehydrogenase activity"/>
    <property type="evidence" value="ECO:0007669"/>
    <property type="project" value="TreeGrafter"/>
</dbReference>
<sequence>MSREQKAVERARKAFLTGRSKPLEYRITQLKNLLRFIKERQKEIAEGLKKDLKRSEFGTPLYETLGLESEINLAVRKLKEWAAPRPVSKSMMTISDQVYIQPEPLGVVLVIGAWNYPWAVTIGPLVGAIAAGNAAVIKPSEVSSHTSKVMEDLLPLYLDKELYPVVTGGVTETQELLKQRFDHIFYTGNGTVGKIIMEAAAKHLTPTTLELGGKSPCYIDKNCDLAVACRRIAWGKYSNCGQTCIAPDYILCDPSMQDRVIEEIKKNIKDFYTEDPQKCMDYGRIINQRHFKRLMALVEGSTIAVGGENDESECYIAPTVLRDVKPDAKVMQEEIFGPLLPILTVSGADEAIKFINQSEKPLALYIFSSDTKLIKHMIAETSSGGVLANDCLMHFSVSSLPFGGVGNSGMGRYHGKYGFDHLSHLRGCLIKQLKMEGVNNMRYPPHTADKLGWARFFILKHVDFGSLGRMALLLGLLVVLVAVIVQPMRDPVQVSTCGHRFCDTCLQEYLSEGVFKCPEDQLPLDYAKIFPDVELEQQILSLPIRCIHSEEGCRWTAQNKLLQAHLSVCEFNVVSCPNRCSVKLLRRELPEHLQHDCAKRKLHCDHCGDQFTGEAYESHHGDCPEESVYCENKCGARMVRRLLAQHSVSECPKRKLPCRYCRKEFLYDTIQPHQQQCPRVPVQCPNRCGTPGITRETLMAHVKEGCCTAMVLCPFKEAGCKHRCPKTAVAQHLEEGTHTHLSLLCGLVNRQRLELRELRRGVEELSGSRDGTLLWKLTDHSQRLQEAKSRTSGSLELFSPAFYSHNYGYRLQVSAFPNGNGSGEGSHLSVYIRVLPGEYDGLLEWPFPYRVSFSLLDQSDPALTKPQHITETFSPDPTWKNFQRPRPGALGSVRGGCLDESMLGFGYPKFITHEEMKKRNYIRDNAIFIKASIDVVQKILNS</sequence>
<evidence type="ECO:0000256" key="18">
    <source>
        <dbReference type="ARBA" id="ARBA00023027"/>
    </source>
</evidence>
<evidence type="ECO:0000256" key="5">
    <source>
        <dbReference type="ARBA" id="ARBA00011738"/>
    </source>
</evidence>
<evidence type="ECO:0000256" key="9">
    <source>
        <dbReference type="ARBA" id="ARBA00022723"/>
    </source>
</evidence>
<dbReference type="OrthoDB" id="5574452at2759"/>
<evidence type="ECO:0000256" key="34">
    <source>
        <dbReference type="ARBA" id="ARBA00048895"/>
    </source>
</evidence>
<evidence type="ECO:0000256" key="14">
    <source>
        <dbReference type="ARBA" id="ARBA00022833"/>
    </source>
</evidence>
<dbReference type="GO" id="GO:0006631">
    <property type="term" value="P:fatty acid metabolic process"/>
    <property type="evidence" value="ECO:0007669"/>
    <property type="project" value="UniProtKB-KW"/>
</dbReference>
<dbReference type="InterPro" id="IPR016163">
    <property type="entry name" value="Ald_DH_C"/>
</dbReference>
<comment type="catalytic activity">
    <reaction evidence="36">
        <text>hexadecanoate + NADH + 2 H(+) = hexadecanal + NAD(+) + H2O</text>
        <dbReference type="Rhea" id="RHEA:33739"/>
        <dbReference type="ChEBI" id="CHEBI:7896"/>
        <dbReference type="ChEBI" id="CHEBI:15377"/>
        <dbReference type="ChEBI" id="CHEBI:15378"/>
        <dbReference type="ChEBI" id="CHEBI:17600"/>
        <dbReference type="ChEBI" id="CHEBI:57540"/>
        <dbReference type="ChEBI" id="CHEBI:57945"/>
    </reaction>
</comment>
<evidence type="ECO:0000256" key="16">
    <source>
        <dbReference type="ARBA" id="ARBA00022989"/>
    </source>
</evidence>
<evidence type="ECO:0000256" key="11">
    <source>
        <dbReference type="ARBA" id="ARBA00022771"/>
    </source>
</evidence>
<dbReference type="PROSITE" id="PS00518">
    <property type="entry name" value="ZF_RING_1"/>
    <property type="match status" value="1"/>
</dbReference>
<dbReference type="Pfam" id="PF21355">
    <property type="entry name" value="TRAF-mep_MATH"/>
    <property type="match status" value="1"/>
</dbReference>
<dbReference type="FunFam" id="3.30.40.10:FF:000121">
    <property type="entry name" value="TNF receptor-associated factor"/>
    <property type="match status" value="1"/>
</dbReference>
<evidence type="ECO:0000256" key="20">
    <source>
        <dbReference type="ARBA" id="ARBA00023136"/>
    </source>
</evidence>
<keyword evidence="15" id="KW-0492">Microsome</keyword>
<dbReference type="Gene3D" id="3.30.40.10">
    <property type="entry name" value="Zinc/RING finger domain, C3HC4 (zinc finger)"/>
    <property type="match status" value="4"/>
</dbReference>
<feature type="domain" description="MATH" evidence="41">
    <location>
        <begin position="770"/>
        <end position="933"/>
    </location>
</feature>
<dbReference type="SUPFAM" id="SSF57850">
    <property type="entry name" value="RING/U-box"/>
    <property type="match status" value="1"/>
</dbReference>
<dbReference type="InterPro" id="IPR049342">
    <property type="entry name" value="TRAF1-6_MATH_dom"/>
</dbReference>
<evidence type="ECO:0000256" key="39">
    <source>
        <dbReference type="PROSITE-ProRule" id="PRU10007"/>
    </source>
</evidence>
<evidence type="ECO:0000256" key="33">
    <source>
        <dbReference type="ARBA" id="ARBA00048826"/>
    </source>
</evidence>
<evidence type="ECO:0000256" key="28">
    <source>
        <dbReference type="ARBA" id="ARBA00047959"/>
    </source>
</evidence>
<comment type="catalytic activity">
    <reaction evidence="27">
        <text>(2E,6E)-farnesal + NAD(+) + H2O = (2E,6E)-farnesoate + NADH + 2 H(+)</text>
        <dbReference type="Rhea" id="RHEA:24216"/>
        <dbReference type="ChEBI" id="CHEBI:15377"/>
        <dbReference type="ChEBI" id="CHEBI:15378"/>
        <dbReference type="ChEBI" id="CHEBI:15894"/>
        <dbReference type="ChEBI" id="CHEBI:57540"/>
        <dbReference type="ChEBI" id="CHEBI:57945"/>
        <dbReference type="ChEBI" id="CHEBI:83276"/>
        <dbReference type="EC" id="1.2.1.94"/>
    </reaction>
</comment>
<organism evidence="43 44">
    <name type="scientific">Anabarilius grahami</name>
    <name type="common">Kanglang fish</name>
    <name type="synonym">Barilius grahami</name>
    <dbReference type="NCBI Taxonomy" id="495550"/>
    <lineage>
        <taxon>Eukaryota</taxon>
        <taxon>Metazoa</taxon>
        <taxon>Chordata</taxon>
        <taxon>Craniata</taxon>
        <taxon>Vertebrata</taxon>
        <taxon>Euteleostomi</taxon>
        <taxon>Actinopterygii</taxon>
        <taxon>Neopterygii</taxon>
        <taxon>Teleostei</taxon>
        <taxon>Ostariophysi</taxon>
        <taxon>Cypriniformes</taxon>
        <taxon>Xenocyprididae</taxon>
        <taxon>Xenocypridinae</taxon>
        <taxon>Xenocypridinae incertae sedis</taxon>
        <taxon>Anabarilius</taxon>
    </lineage>
</organism>
<keyword evidence="44" id="KW-1185">Reference proteome</keyword>
<dbReference type="InterPro" id="IPR029510">
    <property type="entry name" value="Ald_DH_CS_GLU"/>
</dbReference>
<dbReference type="Pfam" id="PF00171">
    <property type="entry name" value="Aldedh"/>
    <property type="match status" value="1"/>
</dbReference>
<dbReference type="Pfam" id="PF00097">
    <property type="entry name" value="zf-C3HC4"/>
    <property type="match status" value="1"/>
</dbReference>
<dbReference type="AlphaFoldDB" id="A0A3N0YYS0"/>
<evidence type="ECO:0000256" key="40">
    <source>
        <dbReference type="RuleBase" id="RU003345"/>
    </source>
</evidence>
<keyword evidence="16" id="KW-1133">Transmembrane helix</keyword>
<dbReference type="InterPro" id="IPR002083">
    <property type="entry name" value="MATH/TRAF_dom"/>
</dbReference>
<evidence type="ECO:0000256" key="2">
    <source>
        <dbReference type="ARBA" id="ARBA00004496"/>
    </source>
</evidence>
<dbReference type="InterPro" id="IPR001293">
    <property type="entry name" value="Znf_TRAF"/>
</dbReference>
<evidence type="ECO:0000256" key="27">
    <source>
        <dbReference type="ARBA" id="ARBA00047920"/>
    </source>
</evidence>
<proteinExistence type="inferred from homology"/>
<evidence type="ECO:0000259" key="42">
    <source>
        <dbReference type="PROSITE" id="PS50145"/>
    </source>
</evidence>
<keyword evidence="12" id="KW-0256">Endoplasmic reticulum</keyword>
<dbReference type="FunFam" id="3.40.309.10:FF:000003">
    <property type="entry name" value="Aldehyde dehydrogenase"/>
    <property type="match status" value="1"/>
</dbReference>
<evidence type="ECO:0000256" key="26">
    <source>
        <dbReference type="ARBA" id="ARBA00047531"/>
    </source>
</evidence>
<dbReference type="InterPro" id="IPR017907">
    <property type="entry name" value="Znf_RING_CS"/>
</dbReference>
<dbReference type="InterPro" id="IPR037307">
    <property type="entry name" value="TRAF4_MATH"/>
</dbReference>
<dbReference type="PANTHER" id="PTHR43570:SF9">
    <property type="entry name" value="ALDEHYDE DEHYDROGENASE FAMILY 3 MEMBER A2"/>
    <property type="match status" value="1"/>
</dbReference>
<keyword evidence="18" id="KW-0520">NAD</keyword>
<dbReference type="SUPFAM" id="SSF49599">
    <property type="entry name" value="TRAF domain-like"/>
    <property type="match status" value="3"/>
</dbReference>
<evidence type="ECO:0000256" key="21">
    <source>
        <dbReference type="ARBA" id="ARBA00024226"/>
    </source>
</evidence>
<evidence type="ECO:0000256" key="6">
    <source>
        <dbReference type="ARBA" id="ARBA00022490"/>
    </source>
</evidence>
<dbReference type="InterPro" id="IPR016160">
    <property type="entry name" value="Ald_DH_CS_CYS"/>
</dbReference>
<evidence type="ECO:0000256" key="8">
    <source>
        <dbReference type="ARBA" id="ARBA00022692"/>
    </source>
</evidence>
<dbReference type="GO" id="GO:0005789">
    <property type="term" value="C:endoplasmic reticulum membrane"/>
    <property type="evidence" value="ECO:0007669"/>
    <property type="project" value="UniProtKB-SubCell"/>
</dbReference>
<dbReference type="FunFam" id="3.40.605.10:FF:000004">
    <property type="entry name" value="Aldehyde dehydrogenase"/>
    <property type="match status" value="1"/>
</dbReference>
<dbReference type="PROSITE" id="PS00687">
    <property type="entry name" value="ALDEHYDE_DEHYDR_GLU"/>
    <property type="match status" value="1"/>
</dbReference>
<comment type="similarity">
    <text evidence="4 40">Belongs to the aldehyde dehydrogenase family.</text>
</comment>
<dbReference type="InterPro" id="IPR016162">
    <property type="entry name" value="Ald_DH_N"/>
</dbReference>
<dbReference type="InterPro" id="IPR012394">
    <property type="entry name" value="Aldehyde_DH_NAD(P)"/>
</dbReference>
<dbReference type="InterPro" id="IPR015590">
    <property type="entry name" value="Aldehyde_DH_dom"/>
</dbReference>
<dbReference type="EMBL" id="RJVU01019434">
    <property type="protein sequence ID" value="ROL50828.1"/>
    <property type="molecule type" value="Genomic_DNA"/>
</dbReference>
<evidence type="ECO:0000256" key="13">
    <source>
        <dbReference type="ARBA" id="ARBA00022832"/>
    </source>
</evidence>
<dbReference type="InterPro" id="IPR018957">
    <property type="entry name" value="Znf_C3HC4_RING-type"/>
</dbReference>
<feature type="zinc finger region" description="TRAF-type" evidence="38">
    <location>
        <begin position="673"/>
        <end position="729"/>
    </location>
</feature>
<evidence type="ECO:0000256" key="23">
    <source>
        <dbReference type="ARBA" id="ARBA00039622"/>
    </source>
</evidence>
<dbReference type="FunFam" id="2.60.210.10:FF:000007">
    <property type="entry name" value="TNF receptor-associated factor"/>
    <property type="match status" value="1"/>
</dbReference>
<evidence type="ECO:0000256" key="4">
    <source>
        <dbReference type="ARBA" id="ARBA00009986"/>
    </source>
</evidence>
<keyword evidence="20" id="KW-0472">Membrane</keyword>
<keyword evidence="11 38" id="KW-0863">Zinc-finger</keyword>
<feature type="domain" description="TRAF-type" evidence="42">
    <location>
        <begin position="618"/>
        <end position="671"/>
    </location>
</feature>
<keyword evidence="9 38" id="KW-0479">Metal-binding</keyword>
<evidence type="ECO:0000256" key="30">
    <source>
        <dbReference type="ARBA" id="ARBA00048607"/>
    </source>
</evidence>
<comment type="catalytic activity">
    <reaction evidence="30">
        <text>22-oxodocosanoate + NAD(+) + H2O = docosanedioate + NADH + 2 H(+)</text>
        <dbReference type="Rhea" id="RHEA:39015"/>
        <dbReference type="ChEBI" id="CHEBI:15377"/>
        <dbReference type="ChEBI" id="CHEBI:15378"/>
        <dbReference type="ChEBI" id="CHEBI:57540"/>
        <dbReference type="ChEBI" id="CHEBI:57945"/>
        <dbReference type="ChEBI" id="CHEBI:76298"/>
        <dbReference type="ChEBI" id="CHEBI:76299"/>
    </reaction>
</comment>
<keyword evidence="10" id="KW-0677">Repeat</keyword>
<dbReference type="CDD" id="cd16641">
    <property type="entry name" value="mRING-HC-C3HC3D_TRAF4"/>
    <property type="match status" value="1"/>
</dbReference>
<keyword evidence="8" id="KW-0812">Transmembrane</keyword>
<comment type="catalytic activity">
    <reaction evidence="32">
        <text>octanal + NAD(+) + H2O = octanoate + NADH + 2 H(+)</text>
        <dbReference type="Rhea" id="RHEA:44100"/>
        <dbReference type="ChEBI" id="CHEBI:15377"/>
        <dbReference type="ChEBI" id="CHEBI:15378"/>
        <dbReference type="ChEBI" id="CHEBI:17935"/>
        <dbReference type="ChEBI" id="CHEBI:25646"/>
        <dbReference type="ChEBI" id="CHEBI:57540"/>
        <dbReference type="ChEBI" id="CHEBI:57945"/>
    </reaction>
</comment>
<reference evidence="43 44" key="1">
    <citation type="submission" date="2018-10" db="EMBL/GenBank/DDBJ databases">
        <title>Genome assembly for a Yunnan-Guizhou Plateau 3E fish, Anabarilius grahami (Regan), and its evolutionary and genetic applications.</title>
        <authorList>
            <person name="Jiang W."/>
        </authorList>
    </citation>
    <scope>NUCLEOTIDE SEQUENCE [LARGE SCALE GENOMIC DNA]</scope>
    <source>
        <strain evidence="43">AG-KIZ</strain>
        <tissue evidence="43">Muscle</tissue>
    </source>
</reference>
<evidence type="ECO:0000256" key="12">
    <source>
        <dbReference type="ARBA" id="ARBA00022824"/>
    </source>
</evidence>
<dbReference type="Proteomes" id="UP000281406">
    <property type="component" value="Unassembled WGS sequence"/>
</dbReference>
<comment type="catalytic activity">
    <reaction evidence="33">
        <text>(2E)-hexadecenal + NAD(+) + H2O = (E)-hexadec-2-enoate + NADH + 2 H(+)</text>
        <dbReference type="Rhea" id="RHEA:36135"/>
        <dbReference type="ChEBI" id="CHEBI:15377"/>
        <dbReference type="ChEBI" id="CHEBI:15378"/>
        <dbReference type="ChEBI" id="CHEBI:17585"/>
        <dbReference type="ChEBI" id="CHEBI:57540"/>
        <dbReference type="ChEBI" id="CHEBI:57945"/>
        <dbReference type="ChEBI" id="CHEBI:72745"/>
    </reaction>
</comment>